<dbReference type="eggNOG" id="ENOG502STPP">
    <property type="taxonomic scope" value="Eukaryota"/>
</dbReference>
<evidence type="ECO:0000313" key="1">
    <source>
        <dbReference type="EMBL" id="EXJ63713.1"/>
    </source>
</evidence>
<dbReference type="GeneID" id="19174665"/>
<dbReference type="VEuPathDB" id="FungiDB:A1O7_00048"/>
<dbReference type="RefSeq" id="XP_007752280.1">
    <property type="nucleotide sequence ID" value="XM_007754090.1"/>
</dbReference>
<gene>
    <name evidence="1" type="ORF">A1O7_00048</name>
</gene>
<proteinExistence type="predicted"/>
<sequence>MTEQADSGPMIEPIKASILLELEDEYTLARHPAPSHSLPVAHPKGILLPGLDKRISSVWVGGHVVGVGSLSEVGGATPAKRSLPLHVLATALLSSATSPEPDTLRNVYIIAPHALQTVPMLHALLANTISDSQAAIELLKPVRLLQYFDLAGIAESVAEVSDSLYRDSQKHERQCRTGHVHNLVLVQGIGPTVFATYRRSNLLQANALLASLCRNITQLSRSLGDILVMVEFLVEVEEADNMQQKQDAVRTRTARSMVLDSAFLGPRGETLRLASCHESLSRTLAASWDSVVAVHDGLGRITDNKSSEEYRDQVVEVIKDRSGNLTGLWDVWKEAR</sequence>
<reference evidence="1 2" key="1">
    <citation type="submission" date="2013-03" db="EMBL/GenBank/DDBJ databases">
        <title>The Genome Sequence of Cladophialophora yegresii CBS 114405.</title>
        <authorList>
            <consortium name="The Broad Institute Genomics Platform"/>
            <person name="Cuomo C."/>
            <person name="de Hoog S."/>
            <person name="Gorbushina A."/>
            <person name="Walker B."/>
            <person name="Young S.K."/>
            <person name="Zeng Q."/>
            <person name="Gargeya S."/>
            <person name="Fitzgerald M."/>
            <person name="Haas B."/>
            <person name="Abouelleil A."/>
            <person name="Allen A.W."/>
            <person name="Alvarado L."/>
            <person name="Arachchi H.M."/>
            <person name="Berlin A.M."/>
            <person name="Chapman S.B."/>
            <person name="Gainer-Dewar J."/>
            <person name="Goldberg J."/>
            <person name="Griggs A."/>
            <person name="Gujja S."/>
            <person name="Hansen M."/>
            <person name="Howarth C."/>
            <person name="Imamovic A."/>
            <person name="Ireland A."/>
            <person name="Larimer J."/>
            <person name="McCowan C."/>
            <person name="Murphy C."/>
            <person name="Pearson M."/>
            <person name="Poon T.W."/>
            <person name="Priest M."/>
            <person name="Roberts A."/>
            <person name="Saif S."/>
            <person name="Shea T."/>
            <person name="Sisk P."/>
            <person name="Sykes S."/>
            <person name="Wortman J."/>
            <person name="Nusbaum C."/>
            <person name="Birren B."/>
        </authorList>
    </citation>
    <scope>NUCLEOTIDE SEQUENCE [LARGE SCALE GENOMIC DNA]</scope>
    <source>
        <strain evidence="1 2">CBS 114405</strain>
    </source>
</reference>
<dbReference type="STRING" id="1182544.W9W6W1"/>
<dbReference type="AlphaFoldDB" id="W9W6W1"/>
<protein>
    <submittedName>
        <fullName evidence="1">Uncharacterized protein</fullName>
    </submittedName>
</protein>
<dbReference type="EMBL" id="AMGW01000001">
    <property type="protein sequence ID" value="EXJ63713.1"/>
    <property type="molecule type" value="Genomic_DNA"/>
</dbReference>
<name>W9W6W1_9EURO</name>
<evidence type="ECO:0000313" key="2">
    <source>
        <dbReference type="Proteomes" id="UP000019473"/>
    </source>
</evidence>
<organism evidence="1 2">
    <name type="scientific">Cladophialophora yegresii CBS 114405</name>
    <dbReference type="NCBI Taxonomy" id="1182544"/>
    <lineage>
        <taxon>Eukaryota</taxon>
        <taxon>Fungi</taxon>
        <taxon>Dikarya</taxon>
        <taxon>Ascomycota</taxon>
        <taxon>Pezizomycotina</taxon>
        <taxon>Eurotiomycetes</taxon>
        <taxon>Chaetothyriomycetidae</taxon>
        <taxon>Chaetothyriales</taxon>
        <taxon>Herpotrichiellaceae</taxon>
        <taxon>Cladophialophora</taxon>
    </lineage>
</organism>
<dbReference type="OrthoDB" id="4344093at2759"/>
<comment type="caution">
    <text evidence="1">The sequence shown here is derived from an EMBL/GenBank/DDBJ whole genome shotgun (WGS) entry which is preliminary data.</text>
</comment>
<keyword evidence="2" id="KW-1185">Reference proteome</keyword>
<accession>W9W6W1</accession>
<dbReference type="HOGENOM" id="CLU_069650_0_0_1"/>
<dbReference type="Proteomes" id="UP000019473">
    <property type="component" value="Unassembled WGS sequence"/>
</dbReference>